<comment type="caution">
    <text evidence="1">The sequence shown here is derived from an EMBL/GenBank/DDBJ whole genome shotgun (WGS) entry which is preliminary data.</text>
</comment>
<dbReference type="AlphaFoldDB" id="A0AAE1UBJ9"/>
<evidence type="ECO:0000313" key="1">
    <source>
        <dbReference type="EMBL" id="KAK4312664.1"/>
    </source>
</evidence>
<keyword evidence="2" id="KW-1185">Reference proteome</keyword>
<evidence type="ECO:0000313" key="2">
    <source>
        <dbReference type="Proteomes" id="UP001292094"/>
    </source>
</evidence>
<reference evidence="1" key="1">
    <citation type="submission" date="2023-11" db="EMBL/GenBank/DDBJ databases">
        <title>Genome assemblies of two species of porcelain crab, Petrolisthes cinctipes and Petrolisthes manimaculis (Anomura: Porcellanidae).</title>
        <authorList>
            <person name="Angst P."/>
        </authorList>
    </citation>
    <scope>NUCLEOTIDE SEQUENCE</scope>
    <source>
        <strain evidence="1">PB745_02</strain>
        <tissue evidence="1">Gill</tissue>
    </source>
</reference>
<dbReference type="Proteomes" id="UP001292094">
    <property type="component" value="Unassembled WGS sequence"/>
</dbReference>
<sequence length="119" mass="12981">MRLFFGAKEEKERKVWDVGGARGEVRGLQLPTTTTTTCYNPPSFSPTPSLYITLKLPCPLPSPLPSPSTTPSSYLITGQPLAPLTTTIDPVSHNACPHTQSQYFYLIAPLQYTSPSPTN</sequence>
<accession>A0AAE1UBJ9</accession>
<organism evidence="1 2">
    <name type="scientific">Petrolisthes manimaculis</name>
    <dbReference type="NCBI Taxonomy" id="1843537"/>
    <lineage>
        <taxon>Eukaryota</taxon>
        <taxon>Metazoa</taxon>
        <taxon>Ecdysozoa</taxon>
        <taxon>Arthropoda</taxon>
        <taxon>Crustacea</taxon>
        <taxon>Multicrustacea</taxon>
        <taxon>Malacostraca</taxon>
        <taxon>Eumalacostraca</taxon>
        <taxon>Eucarida</taxon>
        <taxon>Decapoda</taxon>
        <taxon>Pleocyemata</taxon>
        <taxon>Anomura</taxon>
        <taxon>Galatheoidea</taxon>
        <taxon>Porcellanidae</taxon>
        <taxon>Petrolisthes</taxon>
    </lineage>
</organism>
<proteinExistence type="predicted"/>
<protein>
    <submittedName>
        <fullName evidence="1">Uncharacterized protein</fullName>
    </submittedName>
</protein>
<gene>
    <name evidence="1" type="ORF">Pmani_015927</name>
</gene>
<name>A0AAE1UBJ9_9EUCA</name>
<dbReference type="EMBL" id="JAWZYT010001390">
    <property type="protein sequence ID" value="KAK4312664.1"/>
    <property type="molecule type" value="Genomic_DNA"/>
</dbReference>